<sequence>MGGERSPMNKVQKERGMSLIEVMIAMTILAIGLLGLAYLQSNAAQYFGTAAVNSNAAFLSNAMLANIWGGGNSNISGFNNVDTANSSTWPQSGVSAWAVSTWASNVQSTLPGGQGTIQVLNSSGGACTQPPCTATVAITWSSASGTQTYAASEYIVQP</sequence>
<dbReference type="NCBIfam" id="TIGR02532">
    <property type="entry name" value="IV_pilin_GFxxxE"/>
    <property type="match status" value="1"/>
</dbReference>
<keyword evidence="1" id="KW-1133">Transmembrane helix</keyword>
<name>A0A2Z6IHC0_ACIFI</name>
<keyword evidence="1" id="KW-0812">Transmembrane</keyword>
<dbReference type="Pfam" id="PF07963">
    <property type="entry name" value="N_methyl"/>
    <property type="match status" value="1"/>
</dbReference>
<dbReference type="KEGG" id="afj:AFERRID_01850"/>
<keyword evidence="3" id="KW-1185">Reference proteome</keyword>
<evidence type="ECO:0008006" key="4">
    <source>
        <dbReference type="Google" id="ProtNLM"/>
    </source>
</evidence>
<evidence type="ECO:0000256" key="1">
    <source>
        <dbReference type="SAM" id="Phobius"/>
    </source>
</evidence>
<dbReference type="AlphaFoldDB" id="A0A2Z6IHC0"/>
<dbReference type="PROSITE" id="PS00409">
    <property type="entry name" value="PROKAR_NTER_METHYL"/>
    <property type="match status" value="1"/>
</dbReference>
<keyword evidence="1" id="KW-0472">Membrane</keyword>
<dbReference type="InterPro" id="IPR012902">
    <property type="entry name" value="N_methyl_site"/>
</dbReference>
<evidence type="ECO:0000313" key="2">
    <source>
        <dbReference type="EMBL" id="BBF63967.1"/>
    </source>
</evidence>
<accession>A0A2Z6IHC0</accession>
<dbReference type="EMBL" id="AP018795">
    <property type="protein sequence ID" value="BBF63967.1"/>
    <property type="molecule type" value="Genomic_DNA"/>
</dbReference>
<feature type="transmembrane region" description="Helical" evidence="1">
    <location>
        <begin position="20"/>
        <end position="39"/>
    </location>
</feature>
<gene>
    <name evidence="2" type="ORF">AFERRID_01850</name>
</gene>
<protein>
    <recommendedName>
        <fullName evidence="4">Type IV pilus modification protein PilV</fullName>
    </recommendedName>
</protein>
<dbReference type="Proteomes" id="UP000280188">
    <property type="component" value="Chromosome"/>
</dbReference>
<organism evidence="2 3">
    <name type="scientific">Acidithiobacillus ferridurans</name>
    <dbReference type="NCBI Taxonomy" id="1232575"/>
    <lineage>
        <taxon>Bacteria</taxon>
        <taxon>Pseudomonadati</taxon>
        <taxon>Pseudomonadota</taxon>
        <taxon>Acidithiobacillia</taxon>
        <taxon>Acidithiobacillales</taxon>
        <taxon>Acidithiobacillaceae</taxon>
        <taxon>Acidithiobacillus</taxon>
    </lineage>
</organism>
<reference evidence="2 3" key="1">
    <citation type="journal article" date="2018" name="Microbiol. Resour. Announc.">
        <title>Complete Genome Sequence of Acidithiobacillus ferridurans JCM 18981.</title>
        <authorList>
            <person name="Miyauchi T."/>
            <person name="Kouzuma A."/>
            <person name="Abe T."/>
            <person name="Watanabe K."/>
        </authorList>
    </citation>
    <scope>NUCLEOTIDE SEQUENCE [LARGE SCALE GENOMIC DNA]</scope>
    <source>
        <strain evidence="3">ATCC 33020 / DSM 29468 / JCM 18981 / 11Fe</strain>
    </source>
</reference>
<evidence type="ECO:0000313" key="3">
    <source>
        <dbReference type="Proteomes" id="UP000280188"/>
    </source>
</evidence>
<proteinExistence type="predicted"/>